<protein>
    <recommendedName>
        <fullName evidence="3">Gluconate 2-dehydrogenase subunit 3-like protein</fullName>
    </recommendedName>
</protein>
<organism evidence="1 2">
    <name type="scientific">Lachnotalea glycerini</name>
    <dbReference type="NCBI Taxonomy" id="1763509"/>
    <lineage>
        <taxon>Bacteria</taxon>
        <taxon>Bacillati</taxon>
        <taxon>Bacillota</taxon>
        <taxon>Clostridia</taxon>
        <taxon>Lachnospirales</taxon>
        <taxon>Lachnospiraceae</taxon>
        <taxon>Lachnotalea</taxon>
    </lineage>
</organism>
<name>A0A318EW62_9FIRM</name>
<proteinExistence type="predicted"/>
<evidence type="ECO:0000313" key="2">
    <source>
        <dbReference type="Proteomes" id="UP000247523"/>
    </source>
</evidence>
<dbReference type="Proteomes" id="UP000247523">
    <property type="component" value="Unassembled WGS sequence"/>
</dbReference>
<gene>
    <name evidence="1" type="ORF">C8E03_101353</name>
</gene>
<sequence>MDSELNGEDKVLDYTLKQTKETFEAFVEAVIPRSPKLAEQYGNIQYYGALDFLIDEYLIITLNEYHPDLAEATAEMLNVAAEKLILRNENREPVHFNGSGNFSALTPNDRLLALALLKKYQYTSSHLLFPFENIFFNITDNLIRITMMGYYSEWFGYGMTRLKMPNERILEFYPLSWNQVGYPGPVPGHVFKNSQEQKETQV</sequence>
<reference evidence="1 2" key="1">
    <citation type="submission" date="2018-05" db="EMBL/GenBank/DDBJ databases">
        <title>Genomic Encyclopedia of Type Strains, Phase IV (KMG-IV): sequencing the most valuable type-strain genomes for metagenomic binning, comparative biology and taxonomic classification.</title>
        <authorList>
            <person name="Goeker M."/>
        </authorList>
    </citation>
    <scope>NUCLEOTIDE SEQUENCE [LARGE SCALE GENOMIC DNA]</scope>
    <source>
        <strain evidence="1 2">DSM 28816</strain>
    </source>
</reference>
<dbReference type="EMBL" id="QICS01000001">
    <property type="protein sequence ID" value="PXV95723.1"/>
    <property type="molecule type" value="Genomic_DNA"/>
</dbReference>
<dbReference type="RefSeq" id="WP_110290120.1">
    <property type="nucleotide sequence ID" value="NZ_QICS01000001.1"/>
</dbReference>
<accession>A0A318EW62</accession>
<dbReference type="AlphaFoldDB" id="A0A318EW62"/>
<evidence type="ECO:0000313" key="1">
    <source>
        <dbReference type="EMBL" id="PXV95723.1"/>
    </source>
</evidence>
<comment type="caution">
    <text evidence="1">The sequence shown here is derived from an EMBL/GenBank/DDBJ whole genome shotgun (WGS) entry which is preliminary data.</text>
</comment>
<evidence type="ECO:0008006" key="3">
    <source>
        <dbReference type="Google" id="ProtNLM"/>
    </source>
</evidence>